<sequence length="24" mass="2863">MKITKCHIISLYSDHKFTLHYGNI</sequence>
<gene>
    <name evidence="1" type="ORF">CBM2612_P0153</name>
</gene>
<proteinExistence type="predicted"/>
<accession>A0A375HD42</accession>
<organism evidence="1">
    <name type="scientific">Cupriavidus taiwanensis</name>
    <dbReference type="NCBI Taxonomy" id="164546"/>
    <lineage>
        <taxon>Bacteria</taxon>
        <taxon>Pseudomonadati</taxon>
        <taxon>Pseudomonadota</taxon>
        <taxon>Betaproteobacteria</taxon>
        <taxon>Burkholderiales</taxon>
        <taxon>Burkholderiaceae</taxon>
        <taxon>Cupriavidus</taxon>
    </lineage>
</organism>
<dbReference type="AlphaFoldDB" id="A0A375HD42"/>
<geneLocation type="plasmid" evidence="1">
    <name>I</name>
</geneLocation>
<keyword evidence="1" id="KW-0614">Plasmid</keyword>
<protein>
    <submittedName>
        <fullName evidence="1">Uncharacterized protein</fullName>
    </submittedName>
</protein>
<name>A0A375HD42_9BURK</name>
<reference evidence="1" key="1">
    <citation type="submission" date="2018-01" db="EMBL/GenBank/DDBJ databases">
        <authorList>
            <person name="Gaut B.S."/>
            <person name="Morton B.R."/>
            <person name="Clegg M.T."/>
            <person name="Duvall M.R."/>
        </authorList>
    </citation>
    <scope>NUCLEOTIDE SEQUENCE</scope>
    <source>
        <strain evidence="1">Cupriavidus taiwanensis STM 8555</strain>
    </source>
</reference>
<dbReference type="EMBL" id="LT984809">
    <property type="protein sequence ID" value="SPD48808.1"/>
    <property type="molecule type" value="Genomic_DNA"/>
</dbReference>
<evidence type="ECO:0000313" key="1">
    <source>
        <dbReference type="EMBL" id="SPD48808.1"/>
    </source>
</evidence>